<dbReference type="EMBL" id="CAXLJM020000032">
    <property type="protein sequence ID" value="CAL8100502.1"/>
    <property type="molecule type" value="Genomic_DNA"/>
</dbReference>
<evidence type="ECO:0000256" key="5">
    <source>
        <dbReference type="ARBA" id="ARBA00022989"/>
    </source>
</evidence>
<feature type="transmembrane region" description="Helical" evidence="10">
    <location>
        <begin position="87"/>
        <end position="109"/>
    </location>
</feature>
<feature type="region of interest" description="Disordered" evidence="9">
    <location>
        <begin position="310"/>
        <end position="329"/>
    </location>
</feature>
<evidence type="ECO:0000256" key="10">
    <source>
        <dbReference type="SAM" id="Phobius"/>
    </source>
</evidence>
<comment type="similarity">
    <text evidence="2 8">Belongs to the G-protein coupled receptor 1 family.</text>
</comment>
<evidence type="ECO:0000256" key="8">
    <source>
        <dbReference type="RuleBase" id="RU000688"/>
    </source>
</evidence>
<dbReference type="PANTHER" id="PTHR24241">
    <property type="entry name" value="NEUROPEPTIDE RECEPTOR-RELATED G-PROTEIN COUPLED RECEPTOR"/>
    <property type="match status" value="1"/>
</dbReference>
<evidence type="ECO:0000259" key="11">
    <source>
        <dbReference type="PROSITE" id="PS50262"/>
    </source>
</evidence>
<dbReference type="InterPro" id="IPR017452">
    <property type="entry name" value="GPCR_Rhodpsn_7TM"/>
</dbReference>
<evidence type="ECO:0000313" key="12">
    <source>
        <dbReference type="EMBL" id="CAL8100502.1"/>
    </source>
</evidence>
<keyword evidence="6 10" id="KW-0472">Membrane</keyword>
<feature type="transmembrane region" description="Helical" evidence="10">
    <location>
        <begin position="166"/>
        <end position="191"/>
    </location>
</feature>
<keyword evidence="8" id="KW-0297">G-protein coupled receptor</keyword>
<feature type="transmembrane region" description="Helical" evidence="10">
    <location>
        <begin position="423"/>
        <end position="449"/>
    </location>
</feature>
<dbReference type="PANTHER" id="PTHR24241:SF59">
    <property type="entry name" value="ADIPOKINETIC HORMONE RECEPTOR, ISOFORM C"/>
    <property type="match status" value="1"/>
</dbReference>
<feature type="transmembrane region" description="Helical" evidence="10">
    <location>
        <begin position="203"/>
        <end position="225"/>
    </location>
</feature>
<evidence type="ECO:0000256" key="6">
    <source>
        <dbReference type="ARBA" id="ARBA00023136"/>
    </source>
</evidence>
<dbReference type="Pfam" id="PF00001">
    <property type="entry name" value="7tm_1"/>
    <property type="match status" value="1"/>
</dbReference>
<sequence length="503" mass="56761">MISANTSKAIFHMNMEDYEEEFADTSVYEGSVIFTATSSFPLFVANFTSTATDGYENYNNFSNDKLLTTHELPRDLSEIRESSKHCIIAYCILFVIATTGNLTVLVSVFQQYKKTKTRISLLILHLSIADLIVCCTLIPIEVFWRLTIQWRGGNELCKLMQFVRAFGLYLSSMVLICVSFDRFFAILFPLRTLRRQGHQRIKIMLWIAWVASAAFSAPQAILFSIQTHPNFPSFKQCVTDDSEIVRMYSIFSVSAMYFAPLVVILFTYSAILIKIIRKAHQNSDPIPTDEQQQQLHQRNRQSIRFRMSIRNSSGQRSANTSINNCTTPITHNHSKLSATNCRHKTGDQGEFSSEEGSFTGSTCSTMNVTSLTTASVGSTRYCHSPSPDVLALGRVNSHRAPQVVLRRSENAASTMSRAKHRTLVMTIVIVIVFVLCWTPYAVMTLWYMFDWKGAEGVDSGVQEWLFIMAVANSCVNPLIYGSFAKNCCGLSKIFSRLRRTCGQ</sequence>
<feature type="transmembrane region" description="Helical" evidence="10">
    <location>
        <begin position="464"/>
        <end position="483"/>
    </location>
</feature>
<dbReference type="InterPro" id="IPR000276">
    <property type="entry name" value="GPCR_Rhodpsn"/>
</dbReference>
<feature type="transmembrane region" description="Helical" evidence="10">
    <location>
        <begin position="121"/>
        <end position="146"/>
    </location>
</feature>
<name>A0ABP1QGV7_9HEXA</name>
<evidence type="ECO:0000313" key="13">
    <source>
        <dbReference type="Proteomes" id="UP001642540"/>
    </source>
</evidence>
<evidence type="ECO:0000256" key="1">
    <source>
        <dbReference type="ARBA" id="ARBA00004651"/>
    </source>
</evidence>
<dbReference type="PRINTS" id="PR00237">
    <property type="entry name" value="GPCRRHODOPSN"/>
</dbReference>
<dbReference type="Gene3D" id="1.20.1070.10">
    <property type="entry name" value="Rhodopsin 7-helix transmembrane proteins"/>
    <property type="match status" value="2"/>
</dbReference>
<keyword evidence="8" id="KW-0807">Transducer</keyword>
<keyword evidence="3" id="KW-1003">Cell membrane</keyword>
<comment type="subcellular location">
    <subcellularLocation>
        <location evidence="1">Cell membrane</location>
        <topology evidence="1">Multi-pass membrane protein</topology>
    </subcellularLocation>
</comment>
<reference evidence="12 13" key="1">
    <citation type="submission" date="2024-08" db="EMBL/GenBank/DDBJ databases">
        <authorList>
            <person name="Cucini C."/>
            <person name="Frati F."/>
        </authorList>
    </citation>
    <scope>NUCLEOTIDE SEQUENCE [LARGE SCALE GENOMIC DNA]</scope>
</reference>
<gene>
    <name evidence="12" type="ORF">ODALV1_LOCUS10564</name>
</gene>
<dbReference type="SMART" id="SM01381">
    <property type="entry name" value="7TM_GPCR_Srsx"/>
    <property type="match status" value="1"/>
</dbReference>
<dbReference type="SUPFAM" id="SSF81321">
    <property type="entry name" value="Family A G protein-coupled receptor-like"/>
    <property type="match status" value="1"/>
</dbReference>
<evidence type="ECO:0000256" key="4">
    <source>
        <dbReference type="ARBA" id="ARBA00022692"/>
    </source>
</evidence>
<keyword evidence="13" id="KW-1185">Reference proteome</keyword>
<feature type="domain" description="G-protein coupled receptors family 1 profile" evidence="11">
    <location>
        <begin position="100"/>
        <end position="480"/>
    </location>
</feature>
<dbReference type="PROSITE" id="PS50262">
    <property type="entry name" value="G_PROTEIN_RECEP_F1_2"/>
    <property type="match status" value="1"/>
</dbReference>
<feature type="transmembrane region" description="Helical" evidence="10">
    <location>
        <begin position="245"/>
        <end position="273"/>
    </location>
</feature>
<keyword evidence="5 10" id="KW-1133">Transmembrane helix</keyword>
<proteinExistence type="inferred from homology"/>
<evidence type="ECO:0000256" key="3">
    <source>
        <dbReference type="ARBA" id="ARBA00022475"/>
    </source>
</evidence>
<comment type="caution">
    <text evidence="12">The sequence shown here is derived from an EMBL/GenBank/DDBJ whole genome shotgun (WGS) entry which is preliminary data.</text>
</comment>
<dbReference type="PROSITE" id="PS00237">
    <property type="entry name" value="G_PROTEIN_RECEP_F1_1"/>
    <property type="match status" value="1"/>
</dbReference>
<protein>
    <recommendedName>
        <fullName evidence="11">G-protein coupled receptors family 1 profile domain-containing protein</fullName>
    </recommendedName>
</protein>
<accession>A0ABP1QGV7</accession>
<evidence type="ECO:0000256" key="9">
    <source>
        <dbReference type="SAM" id="MobiDB-lite"/>
    </source>
</evidence>
<keyword evidence="7 8" id="KW-0675">Receptor</keyword>
<dbReference type="Proteomes" id="UP001642540">
    <property type="component" value="Unassembled WGS sequence"/>
</dbReference>
<keyword evidence="4 8" id="KW-0812">Transmembrane</keyword>
<organism evidence="12 13">
    <name type="scientific">Orchesella dallaii</name>
    <dbReference type="NCBI Taxonomy" id="48710"/>
    <lineage>
        <taxon>Eukaryota</taxon>
        <taxon>Metazoa</taxon>
        <taxon>Ecdysozoa</taxon>
        <taxon>Arthropoda</taxon>
        <taxon>Hexapoda</taxon>
        <taxon>Collembola</taxon>
        <taxon>Entomobryomorpha</taxon>
        <taxon>Entomobryoidea</taxon>
        <taxon>Orchesellidae</taxon>
        <taxon>Orchesellinae</taxon>
        <taxon>Orchesella</taxon>
    </lineage>
</organism>
<evidence type="ECO:0000256" key="2">
    <source>
        <dbReference type="ARBA" id="ARBA00010663"/>
    </source>
</evidence>
<evidence type="ECO:0000256" key="7">
    <source>
        <dbReference type="ARBA" id="ARBA00023170"/>
    </source>
</evidence>